<protein>
    <submittedName>
        <fullName evidence="4">Putative GNAT family N-acyltransferase</fullName>
    </submittedName>
</protein>
<dbReference type="Gene3D" id="3.40.630.30">
    <property type="match status" value="1"/>
</dbReference>
<organism evidence="4 5">
    <name type="scientific">Azomonas agilis</name>
    <dbReference type="NCBI Taxonomy" id="116849"/>
    <lineage>
        <taxon>Bacteria</taxon>
        <taxon>Pseudomonadati</taxon>
        <taxon>Pseudomonadota</taxon>
        <taxon>Gammaproteobacteria</taxon>
        <taxon>Pseudomonadales</taxon>
        <taxon>Pseudomonadaceae</taxon>
        <taxon>Azomonas</taxon>
    </lineage>
</organism>
<evidence type="ECO:0000256" key="2">
    <source>
        <dbReference type="ARBA" id="ARBA00023315"/>
    </source>
</evidence>
<dbReference type="InterPro" id="IPR016181">
    <property type="entry name" value="Acyl_CoA_acyltransferase"/>
</dbReference>
<dbReference type="EMBL" id="VLKG01000002">
    <property type="protein sequence ID" value="TWH76810.1"/>
    <property type="molecule type" value="Genomic_DNA"/>
</dbReference>
<dbReference type="InterPro" id="IPR000182">
    <property type="entry name" value="GNAT_dom"/>
</dbReference>
<evidence type="ECO:0000313" key="4">
    <source>
        <dbReference type="EMBL" id="TWH76810.1"/>
    </source>
</evidence>
<gene>
    <name evidence="4" type="ORF">LX59_00855</name>
</gene>
<comment type="caution">
    <text evidence="4">The sequence shown here is derived from an EMBL/GenBank/DDBJ whole genome shotgun (WGS) entry which is preliminary data.</text>
</comment>
<dbReference type="SUPFAM" id="SSF55729">
    <property type="entry name" value="Acyl-CoA N-acyltransferases (Nat)"/>
    <property type="match status" value="1"/>
</dbReference>
<dbReference type="OrthoDB" id="9796171at2"/>
<evidence type="ECO:0000313" key="5">
    <source>
        <dbReference type="Proteomes" id="UP000319627"/>
    </source>
</evidence>
<dbReference type="CDD" id="cd04301">
    <property type="entry name" value="NAT_SF"/>
    <property type="match status" value="1"/>
</dbReference>
<sequence length="140" mass="16101">MSTEIEVRLTNWQQDQAALRHIREQVFIQEQSVPEDLEWDAEDEDATHFLMMIDQQAIGTARLLTNGQIGRLAVLSPWRGRHLGANLMRAVISEAERRGVHPQRLAAQARTVYFYQRLGFRVISPPFMDAGIPHVDMIRP</sequence>
<dbReference type="RefSeq" id="WP_144570591.1">
    <property type="nucleotide sequence ID" value="NZ_VLKG01000002.1"/>
</dbReference>
<dbReference type="AlphaFoldDB" id="A0A562J127"/>
<keyword evidence="2 4" id="KW-0012">Acyltransferase</keyword>
<feature type="domain" description="N-acetyltransferase" evidence="3">
    <location>
        <begin position="5"/>
        <end position="140"/>
    </location>
</feature>
<name>A0A562J127_9GAMM</name>
<dbReference type="PROSITE" id="PS51186">
    <property type="entry name" value="GNAT"/>
    <property type="match status" value="1"/>
</dbReference>
<dbReference type="Proteomes" id="UP000319627">
    <property type="component" value="Unassembled WGS sequence"/>
</dbReference>
<dbReference type="PANTHER" id="PTHR43877">
    <property type="entry name" value="AMINOALKYLPHOSPHONATE N-ACETYLTRANSFERASE-RELATED-RELATED"/>
    <property type="match status" value="1"/>
</dbReference>
<evidence type="ECO:0000256" key="1">
    <source>
        <dbReference type="ARBA" id="ARBA00022679"/>
    </source>
</evidence>
<dbReference type="GO" id="GO:0016747">
    <property type="term" value="F:acyltransferase activity, transferring groups other than amino-acyl groups"/>
    <property type="evidence" value="ECO:0007669"/>
    <property type="project" value="InterPro"/>
</dbReference>
<dbReference type="Pfam" id="PF13673">
    <property type="entry name" value="Acetyltransf_10"/>
    <property type="match status" value="1"/>
</dbReference>
<proteinExistence type="predicted"/>
<accession>A0A562J127</accession>
<keyword evidence="1 4" id="KW-0808">Transferase</keyword>
<keyword evidence="5" id="KW-1185">Reference proteome</keyword>
<reference evidence="4 5" key="1">
    <citation type="submission" date="2019-07" db="EMBL/GenBank/DDBJ databases">
        <title>Genomic Encyclopedia of Type Strains, Phase I: the one thousand microbial genomes (KMG-I) project.</title>
        <authorList>
            <person name="Kyrpides N."/>
        </authorList>
    </citation>
    <scope>NUCLEOTIDE SEQUENCE [LARGE SCALE GENOMIC DNA]</scope>
    <source>
        <strain evidence="4 5">DSM 375</strain>
    </source>
</reference>
<dbReference type="InterPro" id="IPR050832">
    <property type="entry name" value="Bact_Acetyltransf"/>
</dbReference>
<evidence type="ECO:0000259" key="3">
    <source>
        <dbReference type="PROSITE" id="PS51186"/>
    </source>
</evidence>